<accession>C7J619</accession>
<dbReference type="AlphaFoldDB" id="C7J619"/>
<organism evidence="1 2">
    <name type="scientific">Oryza sativa subsp. japonica</name>
    <name type="common">Rice</name>
    <dbReference type="NCBI Taxonomy" id="39947"/>
    <lineage>
        <taxon>Eukaryota</taxon>
        <taxon>Viridiplantae</taxon>
        <taxon>Streptophyta</taxon>
        <taxon>Embryophyta</taxon>
        <taxon>Tracheophyta</taxon>
        <taxon>Spermatophyta</taxon>
        <taxon>Magnoliopsida</taxon>
        <taxon>Liliopsida</taxon>
        <taxon>Poales</taxon>
        <taxon>Poaceae</taxon>
        <taxon>BOP clade</taxon>
        <taxon>Oryzoideae</taxon>
        <taxon>Oryzeae</taxon>
        <taxon>Oryzinae</taxon>
        <taxon>Oryza</taxon>
        <taxon>Oryza sativa</taxon>
    </lineage>
</organism>
<evidence type="ECO:0000313" key="2">
    <source>
        <dbReference type="Proteomes" id="UP000000763"/>
    </source>
</evidence>
<reference evidence="1 2" key="1">
    <citation type="journal article" date="2005" name="Nature">
        <title>The map-based sequence of the rice genome.</title>
        <authorList>
            <consortium name="International rice genome sequencing project (IRGSP)"/>
            <person name="Matsumoto T."/>
            <person name="Wu J."/>
            <person name="Kanamori H."/>
            <person name="Katayose Y."/>
            <person name="Fujisawa M."/>
            <person name="Namiki N."/>
            <person name="Mizuno H."/>
            <person name="Yamamoto K."/>
            <person name="Antonio B.A."/>
            <person name="Baba T."/>
            <person name="Sakata K."/>
            <person name="Nagamura Y."/>
            <person name="Aoki H."/>
            <person name="Arikawa K."/>
            <person name="Arita K."/>
            <person name="Bito T."/>
            <person name="Chiden Y."/>
            <person name="Fujitsuka N."/>
            <person name="Fukunaka R."/>
            <person name="Hamada M."/>
            <person name="Harada C."/>
            <person name="Hayashi A."/>
            <person name="Hijishita S."/>
            <person name="Honda M."/>
            <person name="Hosokawa S."/>
            <person name="Ichikawa Y."/>
            <person name="Idonuma A."/>
            <person name="Iijima M."/>
            <person name="Ikeda M."/>
            <person name="Ikeno M."/>
            <person name="Ito K."/>
            <person name="Ito S."/>
            <person name="Ito T."/>
            <person name="Ito Y."/>
            <person name="Ito Y."/>
            <person name="Iwabuchi A."/>
            <person name="Kamiya K."/>
            <person name="Karasawa W."/>
            <person name="Kurita K."/>
            <person name="Katagiri S."/>
            <person name="Kikuta A."/>
            <person name="Kobayashi H."/>
            <person name="Kobayashi N."/>
            <person name="Machita K."/>
            <person name="Maehara T."/>
            <person name="Masukawa M."/>
            <person name="Mizubayashi T."/>
            <person name="Mukai Y."/>
            <person name="Nagasaki H."/>
            <person name="Nagata Y."/>
            <person name="Naito S."/>
            <person name="Nakashima M."/>
            <person name="Nakama Y."/>
            <person name="Nakamichi Y."/>
            <person name="Nakamura M."/>
            <person name="Meguro A."/>
            <person name="Negishi M."/>
            <person name="Ohta I."/>
            <person name="Ohta T."/>
            <person name="Okamoto M."/>
            <person name="Ono N."/>
            <person name="Saji S."/>
            <person name="Sakaguchi M."/>
            <person name="Sakai K."/>
            <person name="Shibata M."/>
            <person name="Shimokawa T."/>
            <person name="Song J."/>
            <person name="Takazaki Y."/>
            <person name="Terasawa K."/>
            <person name="Tsugane M."/>
            <person name="Tsuji K."/>
            <person name="Ueda S."/>
            <person name="Waki K."/>
            <person name="Yamagata H."/>
            <person name="Yamamoto M."/>
            <person name="Yamamoto S."/>
            <person name="Yamane H."/>
            <person name="Yoshiki S."/>
            <person name="Yoshihara R."/>
            <person name="Yukawa K."/>
            <person name="Zhong H."/>
            <person name="Yano M."/>
            <person name="Yuan Q."/>
            <person name="Ouyang S."/>
            <person name="Liu J."/>
            <person name="Jones K.M."/>
            <person name="Gansberger K."/>
            <person name="Moffat K."/>
            <person name="Hill J."/>
            <person name="Bera J."/>
            <person name="Fadrosh D."/>
            <person name="Jin S."/>
            <person name="Johri S."/>
            <person name="Kim M."/>
            <person name="Overton L."/>
            <person name="Reardon M."/>
            <person name="Tsitrin T."/>
            <person name="Vuong H."/>
            <person name="Weaver B."/>
            <person name="Ciecko A."/>
            <person name="Tallon L."/>
            <person name="Jackson J."/>
            <person name="Pai G."/>
            <person name="Aken S.V."/>
            <person name="Utterback T."/>
            <person name="Reidmuller S."/>
            <person name="Feldblyum T."/>
            <person name="Hsiao J."/>
            <person name="Zismann V."/>
            <person name="Iobst S."/>
            <person name="de Vazeille A.R."/>
            <person name="Buell C.R."/>
            <person name="Ying K."/>
            <person name="Li Y."/>
            <person name="Lu T."/>
            <person name="Huang Y."/>
            <person name="Zhao Q."/>
            <person name="Feng Q."/>
            <person name="Zhang L."/>
            <person name="Zhu J."/>
            <person name="Weng Q."/>
            <person name="Mu J."/>
            <person name="Lu Y."/>
            <person name="Fan D."/>
            <person name="Liu Y."/>
            <person name="Guan J."/>
            <person name="Zhang Y."/>
            <person name="Yu S."/>
            <person name="Liu X."/>
            <person name="Zhang Y."/>
            <person name="Hong G."/>
            <person name="Han B."/>
            <person name="Choisne N."/>
            <person name="Demange N."/>
            <person name="Orjeda G."/>
            <person name="Samain S."/>
            <person name="Cattolico L."/>
            <person name="Pelletier E."/>
            <person name="Couloux A."/>
            <person name="Segurens B."/>
            <person name="Wincker P."/>
            <person name="D'Hont A."/>
            <person name="Scarpelli C."/>
            <person name="Weissenbach J."/>
            <person name="Salanoubat M."/>
            <person name="Quetier F."/>
            <person name="Yu Y."/>
            <person name="Kim H.R."/>
            <person name="Rambo T."/>
            <person name="Currie J."/>
            <person name="Collura K."/>
            <person name="Luo M."/>
            <person name="Yang T."/>
            <person name="Ammiraju J.S.S."/>
            <person name="Engler F."/>
            <person name="Soderlund C."/>
            <person name="Wing R.A."/>
            <person name="Palmer L.E."/>
            <person name="de la Bastide M."/>
            <person name="Spiegel L."/>
            <person name="Nascimento L."/>
            <person name="Zutavern T."/>
            <person name="O'Shaughnessy A."/>
            <person name="Dike S."/>
            <person name="Dedhia N."/>
            <person name="Preston R."/>
            <person name="Balija V."/>
            <person name="McCombie W.R."/>
            <person name="Chow T."/>
            <person name="Chen H."/>
            <person name="Chung M."/>
            <person name="Chen C."/>
            <person name="Shaw J."/>
            <person name="Wu H."/>
            <person name="Hsiao K."/>
            <person name="Chao Y."/>
            <person name="Chu M."/>
            <person name="Cheng C."/>
            <person name="Hour A."/>
            <person name="Lee P."/>
            <person name="Lin S."/>
            <person name="Lin Y."/>
            <person name="Liou J."/>
            <person name="Liu S."/>
            <person name="Hsing Y."/>
            <person name="Raghuvanshi S."/>
            <person name="Mohanty A."/>
            <person name="Bharti A.K."/>
            <person name="Gaur A."/>
            <person name="Gupta V."/>
            <person name="Kumar D."/>
            <person name="Ravi V."/>
            <person name="Vij S."/>
            <person name="Kapur A."/>
            <person name="Khurana P."/>
            <person name="Khurana P."/>
            <person name="Khurana J.P."/>
            <person name="Tyagi A.K."/>
            <person name="Gaikwad K."/>
            <person name="Singh A."/>
            <person name="Dalal V."/>
            <person name="Srivastava S."/>
            <person name="Dixit A."/>
            <person name="Pal A.K."/>
            <person name="Ghazi I.A."/>
            <person name="Yadav M."/>
            <person name="Pandit A."/>
            <person name="Bhargava A."/>
            <person name="Sureshbabu K."/>
            <person name="Batra K."/>
            <person name="Sharma T.R."/>
            <person name="Mohapatra T."/>
            <person name="Singh N.K."/>
            <person name="Messing J."/>
            <person name="Nelson A.B."/>
            <person name="Fuks G."/>
            <person name="Kavchok S."/>
            <person name="Keizer G."/>
            <person name="Linton E."/>
            <person name="Llaca V."/>
            <person name="Song R."/>
            <person name="Tanyolac B."/>
            <person name="Young S."/>
            <person name="Ho-Il K."/>
            <person name="Hahn J.H."/>
            <person name="Sangsakoo G."/>
            <person name="Vanavichit A."/>
            <person name="de Mattos Luiz.A.T."/>
            <person name="Zimmer P.D."/>
            <person name="Malone G."/>
            <person name="Dellagostin O."/>
            <person name="de Oliveira A.C."/>
            <person name="Bevan M."/>
            <person name="Bancroft I."/>
            <person name="Minx P."/>
            <person name="Cordum H."/>
            <person name="Wilson R."/>
            <person name="Cheng Z."/>
            <person name="Jin W."/>
            <person name="Jiang J."/>
            <person name="Leong S.A."/>
            <person name="Iwama H."/>
            <person name="Gojobori T."/>
            <person name="Itoh T."/>
            <person name="Niimura Y."/>
            <person name="Fujii Y."/>
            <person name="Habara T."/>
            <person name="Sakai H."/>
            <person name="Sato Y."/>
            <person name="Wilson G."/>
            <person name="Kumar K."/>
            <person name="McCouch S."/>
            <person name="Juretic N."/>
            <person name="Hoen D."/>
            <person name="Wright S."/>
            <person name="Bruskiewich R."/>
            <person name="Bureau T."/>
            <person name="Miyao A."/>
            <person name="Hirochika H."/>
            <person name="Nishikawa T."/>
            <person name="Kadowaki K."/>
            <person name="Sugiura M."/>
            <person name="Burr B."/>
            <person name="Sasaki T."/>
        </authorList>
    </citation>
    <scope>NUCLEOTIDE SEQUENCE [LARGE SCALE GENOMIC DNA]</scope>
    <source>
        <strain evidence="2">cv. Nipponbare</strain>
    </source>
</reference>
<proteinExistence type="predicted"/>
<name>C7J619_ORYSJ</name>
<gene>
    <name evidence="1" type="ordered locus">Os08g0246000</name>
</gene>
<evidence type="ECO:0000313" key="1">
    <source>
        <dbReference type="EMBL" id="BAH94195.1"/>
    </source>
</evidence>
<dbReference type="Proteomes" id="UP000000763">
    <property type="component" value="Chromosome 8"/>
</dbReference>
<sequence length="63" mass="7398">VWRYLVWRVVCRVAVEVKRFMSEDHFATTTMNDCIKDEMYCTEDGVALTQVEMVNDNEQTGYA</sequence>
<feature type="non-terminal residue" evidence="1">
    <location>
        <position position="1"/>
    </location>
</feature>
<dbReference type="KEGG" id="dosa:Os08g0246000"/>
<protein>
    <submittedName>
        <fullName evidence="1">Os08g0246000 protein</fullName>
    </submittedName>
</protein>
<dbReference type="EMBL" id="AP008214">
    <property type="protein sequence ID" value="BAH94195.1"/>
    <property type="molecule type" value="Genomic_DNA"/>
</dbReference>
<reference evidence="2" key="2">
    <citation type="journal article" date="2008" name="Nucleic Acids Res.">
        <title>The rice annotation project database (RAP-DB): 2008 update.</title>
        <authorList>
            <consortium name="The rice annotation project (RAP)"/>
        </authorList>
    </citation>
    <scope>GENOME REANNOTATION</scope>
    <source>
        <strain evidence="2">cv. Nipponbare</strain>
    </source>
</reference>